<dbReference type="PANTHER" id="PTHR11669">
    <property type="entry name" value="REPLICATION FACTOR C / DNA POLYMERASE III GAMMA-TAU SUBUNIT"/>
    <property type="match status" value="1"/>
</dbReference>
<dbReference type="Gene3D" id="1.20.272.10">
    <property type="match status" value="1"/>
</dbReference>
<dbReference type="Proteomes" id="UP001141327">
    <property type="component" value="Unassembled WGS sequence"/>
</dbReference>
<accession>A0ABQ8URC9</accession>
<dbReference type="SUPFAM" id="SSF52540">
    <property type="entry name" value="P-loop containing nucleoside triphosphate hydrolases"/>
    <property type="match status" value="1"/>
</dbReference>
<dbReference type="EMBL" id="JAPMOS010000009">
    <property type="protein sequence ID" value="KAJ4461077.1"/>
    <property type="molecule type" value="Genomic_DNA"/>
</dbReference>
<evidence type="ECO:0000313" key="3">
    <source>
        <dbReference type="Proteomes" id="UP001141327"/>
    </source>
</evidence>
<keyword evidence="1" id="KW-0235">DNA replication</keyword>
<dbReference type="Gene3D" id="1.10.8.60">
    <property type="match status" value="1"/>
</dbReference>
<dbReference type="Pfam" id="PF22534">
    <property type="entry name" value="RFC_C"/>
    <property type="match status" value="1"/>
</dbReference>
<dbReference type="Gene3D" id="3.40.50.300">
    <property type="entry name" value="P-loop containing nucleotide triphosphate hydrolases"/>
    <property type="match status" value="1"/>
</dbReference>
<dbReference type="Pfam" id="PF13177">
    <property type="entry name" value="DNA_pol3_delta2"/>
    <property type="match status" value="1"/>
</dbReference>
<reference evidence="2" key="1">
    <citation type="journal article" date="2022" name="bioRxiv">
        <title>Genomics of Preaxostyla Flagellates Illuminates Evolutionary Transitions and the Path Towards Mitochondrial Loss.</title>
        <authorList>
            <person name="Novak L.V.F."/>
            <person name="Treitli S.C."/>
            <person name="Pyrih J."/>
            <person name="Halakuc P."/>
            <person name="Pipaliya S.V."/>
            <person name="Vacek V."/>
            <person name="Brzon O."/>
            <person name="Soukal P."/>
            <person name="Eme L."/>
            <person name="Dacks J.B."/>
            <person name="Karnkowska A."/>
            <person name="Elias M."/>
            <person name="Hampl V."/>
        </authorList>
    </citation>
    <scope>NUCLEOTIDE SEQUENCE</scope>
    <source>
        <strain evidence="2">RCP-MX</strain>
    </source>
</reference>
<sequence>MLFIDKYRPTTLDKLDYQKDMAQRLERMLDSSDFPHLLFYGPFGAGKKTRVSAVLRHVFGPSVDKLKVENRAIPKPGSSGTVDITTISSPHHIELTPSDVGTQDRLVVMELIKEIASSRPLEITRAMGGGPQEGEGRGRFKVVVLNEVDHLTRAAQHALRRTMERYMSTCRLILCCQSTSKLIDPLKSRCLCIRVAAPTNDEILAILNDVAHKERMVLPPRLATRIVEAGQRNLRRSLLMLEACRVAKYPLEPDQEITTPDWERFLVDTARGVVEEQSAQKLLVTRKRLYELLVNCIPPEVIFQRLANELLRKCDSELRAEVAHWAAFFEHRLQQGTKPIVHLEAFLAKFMAIYKRYSQRMTLA</sequence>
<dbReference type="InterPro" id="IPR027417">
    <property type="entry name" value="P-loop_NTPase"/>
</dbReference>
<gene>
    <name evidence="2" type="ORF">PAPYR_2522</name>
</gene>
<dbReference type="InterPro" id="IPR008921">
    <property type="entry name" value="DNA_pol3_clamp-load_cplx_C"/>
</dbReference>
<evidence type="ECO:0000313" key="2">
    <source>
        <dbReference type="EMBL" id="KAJ4461077.1"/>
    </source>
</evidence>
<dbReference type="Pfam" id="PF21960">
    <property type="entry name" value="RCF1-5-like_lid"/>
    <property type="match status" value="1"/>
</dbReference>
<keyword evidence="3" id="KW-1185">Reference proteome</keyword>
<dbReference type="SUPFAM" id="SSF48019">
    <property type="entry name" value="post-AAA+ oligomerization domain-like"/>
    <property type="match status" value="1"/>
</dbReference>
<name>A0ABQ8URC9_9EUKA</name>
<proteinExistence type="predicted"/>
<dbReference type="PANTHER" id="PTHR11669:SF1">
    <property type="entry name" value="REPLICATION FACTOR C SUBUNIT 3"/>
    <property type="match status" value="1"/>
</dbReference>
<protein>
    <submittedName>
        <fullName evidence="2">Replication factor C subunit 3</fullName>
    </submittedName>
</protein>
<organism evidence="2 3">
    <name type="scientific">Paratrimastix pyriformis</name>
    <dbReference type="NCBI Taxonomy" id="342808"/>
    <lineage>
        <taxon>Eukaryota</taxon>
        <taxon>Metamonada</taxon>
        <taxon>Preaxostyla</taxon>
        <taxon>Paratrimastigidae</taxon>
        <taxon>Paratrimastix</taxon>
    </lineage>
</organism>
<evidence type="ECO:0000256" key="1">
    <source>
        <dbReference type="ARBA" id="ARBA00022705"/>
    </source>
</evidence>
<dbReference type="InterPro" id="IPR050238">
    <property type="entry name" value="DNA_Rep/Repair_Clamp_Loader"/>
</dbReference>
<comment type="caution">
    <text evidence="2">The sequence shown here is derived from an EMBL/GenBank/DDBJ whole genome shotgun (WGS) entry which is preliminary data.</text>
</comment>